<keyword evidence="2 4" id="KW-0547">Nucleotide-binding</keyword>
<evidence type="ECO:0000256" key="1">
    <source>
        <dbReference type="ARBA" id="ARBA00022598"/>
    </source>
</evidence>
<evidence type="ECO:0000256" key="2">
    <source>
        <dbReference type="ARBA" id="ARBA00022741"/>
    </source>
</evidence>
<dbReference type="PROSITE" id="PS50975">
    <property type="entry name" value="ATP_GRASP"/>
    <property type="match status" value="1"/>
</dbReference>
<dbReference type="InterPro" id="IPR052032">
    <property type="entry name" value="ATP-dep_AA_Ligase"/>
</dbReference>
<evidence type="ECO:0000259" key="5">
    <source>
        <dbReference type="PROSITE" id="PS50975"/>
    </source>
</evidence>
<keyword evidence="3 4" id="KW-0067">ATP-binding</keyword>
<dbReference type="InterPro" id="IPR011761">
    <property type="entry name" value="ATP-grasp"/>
</dbReference>
<comment type="caution">
    <text evidence="6">The sequence shown here is derived from an EMBL/GenBank/DDBJ whole genome shotgun (WGS) entry which is preliminary data.</text>
</comment>
<dbReference type="Gene3D" id="3.30.470.20">
    <property type="entry name" value="ATP-grasp fold, B domain"/>
    <property type="match status" value="1"/>
</dbReference>
<dbReference type="Gene3D" id="3.40.50.20">
    <property type="match status" value="1"/>
</dbReference>
<evidence type="ECO:0000313" key="6">
    <source>
        <dbReference type="EMBL" id="MFB0843293.1"/>
    </source>
</evidence>
<dbReference type="PANTHER" id="PTHR43585:SF2">
    <property type="entry name" value="ATP-GRASP ENZYME FSQD"/>
    <property type="match status" value="1"/>
</dbReference>
<dbReference type="EMBL" id="JBHDLN010000006">
    <property type="protein sequence ID" value="MFB0843293.1"/>
    <property type="molecule type" value="Genomic_DNA"/>
</dbReference>
<evidence type="ECO:0000256" key="3">
    <source>
        <dbReference type="ARBA" id="ARBA00022840"/>
    </source>
</evidence>
<organism evidence="6 7">
    <name type="scientific">Paenibacillus oleatilyticus</name>
    <dbReference type="NCBI Taxonomy" id="2594886"/>
    <lineage>
        <taxon>Bacteria</taxon>
        <taxon>Bacillati</taxon>
        <taxon>Bacillota</taxon>
        <taxon>Bacilli</taxon>
        <taxon>Bacillales</taxon>
        <taxon>Paenibacillaceae</taxon>
        <taxon>Paenibacillus</taxon>
    </lineage>
</organism>
<keyword evidence="1" id="KW-0436">Ligase</keyword>
<feature type="domain" description="ATP-grasp" evidence="5">
    <location>
        <begin position="111"/>
        <end position="303"/>
    </location>
</feature>
<gene>
    <name evidence="6" type="ORF">ACEU3E_14030</name>
</gene>
<dbReference type="Proteomes" id="UP001575622">
    <property type="component" value="Unassembled WGS sequence"/>
</dbReference>
<sequence>MAILILNIFPAHMIEFDTWFADLNEDLYMFTDERHVKDFHNYSVVKGFEKYSNNDLVEVEALRLFSETPFRTIIALAETDILRAGRIRDKLNIPGQSLESSFVFRDKVMMKTIAKTNGVPCAIFSEIDTPLELYDFVEKNGLPIVIKPRDGAGSANVQIISTKEQLDRFYTLGVPKGYMVESYVEGVMYEIDGLILNNNFKFCSVGKYHSSMLDYQKNMGVFTEILSPEDNMHQRLRSFFLNNILPFYPFPQNTTFHCEVFHTLDDQLLLCEIASRSPGGRITECIRQSYEINLDEICAKAQVGIPISIPEIAVMKVHTGSLMIPKNIGRLTKMVDKFPFPWVTEYQPRVKVGYENHSNMVNTIDIIGSVVFEGNNEMELLDRFQKLQEYIGQNTTWEMLEN</sequence>
<dbReference type="InterPro" id="IPR013815">
    <property type="entry name" value="ATP_grasp_subdomain_1"/>
</dbReference>
<evidence type="ECO:0000313" key="7">
    <source>
        <dbReference type="Proteomes" id="UP001575622"/>
    </source>
</evidence>
<evidence type="ECO:0000256" key="4">
    <source>
        <dbReference type="PROSITE-ProRule" id="PRU00409"/>
    </source>
</evidence>
<accession>A0ABV4UZQ6</accession>
<keyword evidence="7" id="KW-1185">Reference proteome</keyword>
<dbReference type="Gene3D" id="3.30.1490.20">
    <property type="entry name" value="ATP-grasp fold, A domain"/>
    <property type="match status" value="1"/>
</dbReference>
<protein>
    <submittedName>
        <fullName evidence="6">Acetyl-CoA carboxylase biotin carboxylase subunit family protein</fullName>
    </submittedName>
</protein>
<proteinExistence type="predicted"/>
<name>A0ABV4UZQ6_9BACL</name>
<reference evidence="6 7" key="1">
    <citation type="submission" date="2024-09" db="EMBL/GenBank/DDBJ databases">
        <authorList>
            <person name="Makale K.P.P."/>
            <person name="Makhzoum A."/>
            <person name="Rantong G."/>
            <person name="Rahube T.O."/>
        </authorList>
    </citation>
    <scope>NUCLEOTIDE SEQUENCE [LARGE SCALE GENOMIC DNA]</scope>
    <source>
        <strain evidence="6 7">KM_D13</strain>
    </source>
</reference>
<dbReference type="RefSeq" id="WP_373951915.1">
    <property type="nucleotide sequence ID" value="NZ_JBHDLN010000006.1"/>
</dbReference>
<dbReference type="PANTHER" id="PTHR43585">
    <property type="entry name" value="FUMIPYRROLE BIOSYNTHESIS PROTEIN C"/>
    <property type="match status" value="1"/>
</dbReference>
<dbReference type="SUPFAM" id="SSF56059">
    <property type="entry name" value="Glutathione synthetase ATP-binding domain-like"/>
    <property type="match status" value="1"/>
</dbReference>